<keyword evidence="3" id="KW-1185">Reference proteome</keyword>
<feature type="compositionally biased region" description="Polar residues" evidence="1">
    <location>
        <begin position="82"/>
        <end position="93"/>
    </location>
</feature>
<feature type="region of interest" description="Disordered" evidence="1">
    <location>
        <begin position="38"/>
        <end position="93"/>
    </location>
</feature>
<evidence type="ECO:0000313" key="3">
    <source>
        <dbReference type="Proteomes" id="UP001172101"/>
    </source>
</evidence>
<reference evidence="2" key="1">
    <citation type="submission" date="2023-06" db="EMBL/GenBank/DDBJ databases">
        <title>Genome-scale phylogeny and comparative genomics of the fungal order Sordariales.</title>
        <authorList>
            <consortium name="Lawrence Berkeley National Laboratory"/>
            <person name="Hensen N."/>
            <person name="Bonometti L."/>
            <person name="Westerberg I."/>
            <person name="Brannstrom I.O."/>
            <person name="Guillou S."/>
            <person name="Cros-Aarteil S."/>
            <person name="Calhoun S."/>
            <person name="Haridas S."/>
            <person name="Kuo A."/>
            <person name="Mondo S."/>
            <person name="Pangilinan J."/>
            <person name="Riley R."/>
            <person name="LaButti K."/>
            <person name="Andreopoulos B."/>
            <person name="Lipzen A."/>
            <person name="Chen C."/>
            <person name="Yanf M."/>
            <person name="Daum C."/>
            <person name="Ng V."/>
            <person name="Clum A."/>
            <person name="Steindorff A."/>
            <person name="Ohm R."/>
            <person name="Martin F."/>
            <person name="Silar P."/>
            <person name="Natvig D."/>
            <person name="Lalanne C."/>
            <person name="Gautier V."/>
            <person name="Ament-velasquez S.L."/>
            <person name="Kruys A."/>
            <person name="Hutchinson M.I."/>
            <person name="Powell A.J."/>
            <person name="Barry K."/>
            <person name="Miller A.N."/>
            <person name="Grigoriev I.V."/>
            <person name="Debuchy R."/>
            <person name="Gladieux P."/>
            <person name="Thoren M.H."/>
            <person name="Johannesson H."/>
        </authorList>
    </citation>
    <scope>NUCLEOTIDE SEQUENCE</scope>
    <source>
        <strain evidence="2">SMH2392-1A</strain>
    </source>
</reference>
<proteinExistence type="predicted"/>
<comment type="caution">
    <text evidence="2">The sequence shown here is derived from an EMBL/GenBank/DDBJ whole genome shotgun (WGS) entry which is preliminary data.</text>
</comment>
<dbReference type="Proteomes" id="UP001172101">
    <property type="component" value="Unassembled WGS sequence"/>
</dbReference>
<accession>A0AA40E595</accession>
<dbReference type="EMBL" id="JAUIRO010000002">
    <property type="protein sequence ID" value="KAK0727640.1"/>
    <property type="molecule type" value="Genomic_DNA"/>
</dbReference>
<name>A0AA40E595_9PEZI</name>
<organism evidence="2 3">
    <name type="scientific">Lasiosphaeria miniovina</name>
    <dbReference type="NCBI Taxonomy" id="1954250"/>
    <lineage>
        <taxon>Eukaryota</taxon>
        <taxon>Fungi</taxon>
        <taxon>Dikarya</taxon>
        <taxon>Ascomycota</taxon>
        <taxon>Pezizomycotina</taxon>
        <taxon>Sordariomycetes</taxon>
        <taxon>Sordariomycetidae</taxon>
        <taxon>Sordariales</taxon>
        <taxon>Lasiosphaeriaceae</taxon>
        <taxon>Lasiosphaeria</taxon>
    </lineage>
</organism>
<protein>
    <submittedName>
        <fullName evidence="2">Uncharacterized protein</fullName>
    </submittedName>
</protein>
<dbReference type="RefSeq" id="XP_060300495.1">
    <property type="nucleotide sequence ID" value="XM_060441285.1"/>
</dbReference>
<sequence>MRGLLIPRRPTPPATSAYKISHLLPSCLQNLPSYNLPHFHSHASPAPTLQSSLSSNHQSRLTHSPQAHTQSLGSHTVLRLTHSPQSLSYKSTL</sequence>
<dbReference type="AlphaFoldDB" id="A0AA40E595"/>
<dbReference type="GeneID" id="85324555"/>
<gene>
    <name evidence="2" type="ORF">B0T26DRAFT_695240</name>
</gene>
<evidence type="ECO:0000256" key="1">
    <source>
        <dbReference type="SAM" id="MobiDB-lite"/>
    </source>
</evidence>
<feature type="compositionally biased region" description="Polar residues" evidence="1">
    <location>
        <begin position="47"/>
        <end position="74"/>
    </location>
</feature>
<evidence type="ECO:0000313" key="2">
    <source>
        <dbReference type="EMBL" id="KAK0727640.1"/>
    </source>
</evidence>